<dbReference type="EMBL" id="CP097330">
    <property type="protein sequence ID" value="URF04001.1"/>
    <property type="molecule type" value="Genomic_DNA"/>
</dbReference>
<evidence type="ECO:0000313" key="3">
    <source>
        <dbReference type="Proteomes" id="UP001056132"/>
    </source>
</evidence>
<keyword evidence="1" id="KW-1133">Transmembrane helix</keyword>
<feature type="transmembrane region" description="Helical" evidence="1">
    <location>
        <begin position="17"/>
        <end position="35"/>
    </location>
</feature>
<name>A0AAE9L1U4_9BURK</name>
<sequence>MHPALVKSFGGLSLKTYIRHFLFSLIFPAIFLFAWSHSSSPMPLLMAMFMAISSLLYPYSRFVYESVIGYVLGENVFFVNAILMLITKYMTMAICWGFAIFIAPVGLLYFYFTAHKRASR</sequence>
<protein>
    <submittedName>
        <fullName evidence="2">Uncharacterized protein</fullName>
    </submittedName>
</protein>
<feature type="transmembrane region" description="Helical" evidence="1">
    <location>
        <begin position="42"/>
        <end position="60"/>
    </location>
</feature>
<gene>
    <name evidence="2" type="ORF">M5D45_16190</name>
</gene>
<dbReference type="RefSeq" id="WP_149137193.1">
    <property type="nucleotide sequence ID" value="NZ_CAJPVH010000039.1"/>
</dbReference>
<keyword evidence="1" id="KW-0812">Transmembrane</keyword>
<feature type="transmembrane region" description="Helical" evidence="1">
    <location>
        <begin position="66"/>
        <end position="86"/>
    </location>
</feature>
<proteinExistence type="predicted"/>
<dbReference type="KEGG" id="ccam:M5D45_16190"/>
<evidence type="ECO:0000256" key="1">
    <source>
        <dbReference type="SAM" id="Phobius"/>
    </source>
</evidence>
<evidence type="ECO:0000313" key="2">
    <source>
        <dbReference type="EMBL" id="URF04001.1"/>
    </source>
</evidence>
<dbReference type="AlphaFoldDB" id="A0AAE9L1U4"/>
<dbReference type="Proteomes" id="UP001056132">
    <property type="component" value="Chromosome 1"/>
</dbReference>
<accession>A0AAE9L1U4</accession>
<organism evidence="2 3">
    <name type="scientific">Cupriavidus campinensis</name>
    <dbReference type="NCBI Taxonomy" id="151783"/>
    <lineage>
        <taxon>Bacteria</taxon>
        <taxon>Pseudomonadati</taxon>
        <taxon>Pseudomonadota</taxon>
        <taxon>Betaproteobacteria</taxon>
        <taxon>Burkholderiales</taxon>
        <taxon>Burkholderiaceae</taxon>
        <taxon>Cupriavidus</taxon>
    </lineage>
</organism>
<feature type="transmembrane region" description="Helical" evidence="1">
    <location>
        <begin position="93"/>
        <end position="112"/>
    </location>
</feature>
<reference evidence="2" key="1">
    <citation type="journal article" date="2022" name="Microbiol. Resour. Announc.">
        <title>Genome Sequence of Cupriavidus campinensis Strain G5, a Member of a Bacterial Consortium Capable of Polyethylene Degradation.</title>
        <authorList>
            <person name="Schneider B."/>
            <person name="Pfeiffer F."/>
            <person name="Dyall-Smith M."/>
            <person name="Kunte H.J."/>
        </authorList>
    </citation>
    <scope>NUCLEOTIDE SEQUENCE</scope>
    <source>
        <strain evidence="2">G5</strain>
    </source>
</reference>
<reference evidence="2" key="2">
    <citation type="submission" date="2022-05" db="EMBL/GenBank/DDBJ databases">
        <authorList>
            <person name="Kunte H.-J."/>
        </authorList>
    </citation>
    <scope>NUCLEOTIDE SEQUENCE</scope>
    <source>
        <strain evidence="2">G5</strain>
    </source>
</reference>
<keyword evidence="1" id="KW-0472">Membrane</keyword>